<keyword evidence="2" id="KW-1185">Reference proteome</keyword>
<evidence type="ECO:0000313" key="2">
    <source>
        <dbReference type="Proteomes" id="UP000709295"/>
    </source>
</evidence>
<dbReference type="AlphaFoldDB" id="A0A8J5LX84"/>
<accession>A0A8J5LX84</accession>
<sequence length="49" mass="5267">VKRFCDDGEPVRYLPTCDGPATGCLAPHQYCSESIHNEDGAAAMGELQI</sequence>
<reference evidence="1" key="1">
    <citation type="submission" date="2021-01" db="EMBL/GenBank/DDBJ databases">
        <title>Phytophthora aleatoria, a newly-described species from Pinus radiata is distinct from Phytophthora cactorum isolates based on comparative genomics.</title>
        <authorList>
            <person name="Mcdougal R."/>
            <person name="Panda P."/>
            <person name="Williams N."/>
            <person name="Studholme D.J."/>
        </authorList>
    </citation>
    <scope>NUCLEOTIDE SEQUENCE</scope>
    <source>
        <strain evidence="1">NZFS 4037</strain>
    </source>
</reference>
<protein>
    <submittedName>
        <fullName evidence="1">Uncharacterized protein</fullName>
    </submittedName>
</protein>
<proteinExistence type="predicted"/>
<evidence type="ECO:0000313" key="1">
    <source>
        <dbReference type="EMBL" id="KAG6948849.1"/>
    </source>
</evidence>
<dbReference type="EMBL" id="JAENGY010001498">
    <property type="protein sequence ID" value="KAG6948849.1"/>
    <property type="molecule type" value="Genomic_DNA"/>
</dbReference>
<organism evidence="1 2">
    <name type="scientific">Phytophthora aleatoria</name>
    <dbReference type="NCBI Taxonomy" id="2496075"/>
    <lineage>
        <taxon>Eukaryota</taxon>
        <taxon>Sar</taxon>
        <taxon>Stramenopiles</taxon>
        <taxon>Oomycota</taxon>
        <taxon>Peronosporomycetes</taxon>
        <taxon>Peronosporales</taxon>
        <taxon>Peronosporaceae</taxon>
        <taxon>Phytophthora</taxon>
    </lineage>
</organism>
<comment type="caution">
    <text evidence="1">The sequence shown here is derived from an EMBL/GenBank/DDBJ whole genome shotgun (WGS) entry which is preliminary data.</text>
</comment>
<gene>
    <name evidence="1" type="ORF">JG688_00014903</name>
</gene>
<name>A0A8J5LX84_9STRA</name>
<feature type="non-terminal residue" evidence="1">
    <location>
        <position position="1"/>
    </location>
</feature>
<dbReference type="Proteomes" id="UP000709295">
    <property type="component" value="Unassembled WGS sequence"/>
</dbReference>